<dbReference type="EMBL" id="PCSH01000116">
    <property type="protein sequence ID" value="PIP40493.1"/>
    <property type="molecule type" value="Genomic_DNA"/>
</dbReference>
<protein>
    <recommendedName>
        <fullName evidence="5">Outer membrane lipoprotein BamD-like domain-containing protein</fullName>
    </recommendedName>
</protein>
<evidence type="ECO:0008006" key="5">
    <source>
        <dbReference type="Google" id="ProtNLM"/>
    </source>
</evidence>
<dbReference type="Proteomes" id="UP000231067">
    <property type="component" value="Unassembled WGS sequence"/>
</dbReference>
<proteinExistence type="predicted"/>
<keyword evidence="2" id="KW-0472">Membrane</keyword>
<feature type="repeat" description="TPR" evidence="1">
    <location>
        <begin position="208"/>
        <end position="241"/>
    </location>
</feature>
<evidence type="ECO:0000256" key="2">
    <source>
        <dbReference type="SAM" id="Phobius"/>
    </source>
</evidence>
<evidence type="ECO:0000313" key="4">
    <source>
        <dbReference type="Proteomes" id="UP000231067"/>
    </source>
</evidence>
<sequence>MNLDILIKTILILLNQDGKMDSYEHIKILNNNKVNVMRKKRRYIIVMATCILCFFGIIYFIVPKILFYTQMYDNRINVAIKNATDIHDLLEEAIHCIEKRQYYSAIKLYQKVVQDYPYHKKTEGAQHAIGSCYEWAGNYKKAKEAYNIFMKKYPDSKLAEICRQHVVELDNPIYRKVNDAMVDKPEQLDKIIKKCQKIVNNSSGQKKTDAMLKMGECYFLKKEYLMAIEIYQEIISNYPDYSRIREVEQMIGVCQGLLGNYGKR</sequence>
<keyword evidence="1" id="KW-0802">TPR repeat</keyword>
<dbReference type="SUPFAM" id="SSF48452">
    <property type="entry name" value="TPR-like"/>
    <property type="match status" value="1"/>
</dbReference>
<organism evidence="3 4">
    <name type="scientific">Candidatus Desantisbacteria bacterium CG23_combo_of_CG06-09_8_20_14_all_40_23</name>
    <dbReference type="NCBI Taxonomy" id="1974550"/>
    <lineage>
        <taxon>Bacteria</taxon>
        <taxon>Candidatus Desantisiibacteriota</taxon>
    </lineage>
</organism>
<dbReference type="PROSITE" id="PS50005">
    <property type="entry name" value="TPR"/>
    <property type="match status" value="1"/>
</dbReference>
<comment type="caution">
    <text evidence="3">The sequence shown here is derived from an EMBL/GenBank/DDBJ whole genome shotgun (WGS) entry which is preliminary data.</text>
</comment>
<evidence type="ECO:0000256" key="1">
    <source>
        <dbReference type="PROSITE-ProRule" id="PRU00339"/>
    </source>
</evidence>
<evidence type="ECO:0000313" key="3">
    <source>
        <dbReference type="EMBL" id="PIP40493.1"/>
    </source>
</evidence>
<dbReference type="AlphaFoldDB" id="A0A2H0A4Z1"/>
<name>A0A2H0A4Z1_9BACT</name>
<dbReference type="SMART" id="SM00028">
    <property type="entry name" value="TPR"/>
    <property type="match status" value="2"/>
</dbReference>
<keyword evidence="2" id="KW-1133">Transmembrane helix</keyword>
<dbReference type="Pfam" id="PF13174">
    <property type="entry name" value="TPR_6"/>
    <property type="match status" value="2"/>
</dbReference>
<dbReference type="InterPro" id="IPR019734">
    <property type="entry name" value="TPR_rpt"/>
</dbReference>
<keyword evidence="2" id="KW-0812">Transmembrane</keyword>
<accession>A0A2H0A4Z1</accession>
<dbReference type="Gene3D" id="1.25.40.10">
    <property type="entry name" value="Tetratricopeptide repeat domain"/>
    <property type="match status" value="2"/>
</dbReference>
<gene>
    <name evidence="3" type="ORF">COX18_06555</name>
</gene>
<reference evidence="3 4" key="1">
    <citation type="submission" date="2017-09" db="EMBL/GenBank/DDBJ databases">
        <title>Depth-based differentiation of microbial function through sediment-hosted aquifers and enrichment of novel symbionts in the deep terrestrial subsurface.</title>
        <authorList>
            <person name="Probst A.J."/>
            <person name="Ladd B."/>
            <person name="Jarett J.K."/>
            <person name="Geller-Mcgrath D.E."/>
            <person name="Sieber C.M."/>
            <person name="Emerson J.B."/>
            <person name="Anantharaman K."/>
            <person name="Thomas B.C."/>
            <person name="Malmstrom R."/>
            <person name="Stieglmeier M."/>
            <person name="Klingl A."/>
            <person name="Woyke T."/>
            <person name="Ryan C.M."/>
            <person name="Banfield J.F."/>
        </authorList>
    </citation>
    <scope>NUCLEOTIDE SEQUENCE [LARGE SCALE GENOMIC DNA]</scope>
    <source>
        <strain evidence="3">CG23_combo_of_CG06-09_8_20_14_all_40_23</strain>
    </source>
</reference>
<dbReference type="InterPro" id="IPR011990">
    <property type="entry name" value="TPR-like_helical_dom_sf"/>
</dbReference>
<feature type="transmembrane region" description="Helical" evidence="2">
    <location>
        <begin position="43"/>
        <end position="62"/>
    </location>
</feature>